<keyword evidence="4 7" id="KW-1133">Transmembrane helix</keyword>
<dbReference type="PANTHER" id="PTHR16119:SF17">
    <property type="entry name" value="TRANSMEMBRANE PROTEIN 144"/>
    <property type="match status" value="1"/>
</dbReference>
<evidence type="ECO:0000256" key="4">
    <source>
        <dbReference type="ARBA" id="ARBA00022989"/>
    </source>
</evidence>
<evidence type="ECO:0000256" key="2">
    <source>
        <dbReference type="ARBA" id="ARBA00005731"/>
    </source>
</evidence>
<feature type="transmembrane region" description="Helical" evidence="7">
    <location>
        <begin position="287"/>
        <end position="313"/>
    </location>
</feature>
<evidence type="ECO:0000256" key="6">
    <source>
        <dbReference type="SAM" id="MobiDB-lite"/>
    </source>
</evidence>
<comment type="subcellular location">
    <subcellularLocation>
        <location evidence="1">Membrane</location>
        <topology evidence="1">Multi-pass membrane protein</topology>
    </subcellularLocation>
</comment>
<evidence type="ECO:0000256" key="5">
    <source>
        <dbReference type="ARBA" id="ARBA00023136"/>
    </source>
</evidence>
<dbReference type="PANTHER" id="PTHR16119">
    <property type="entry name" value="TRANSMEMBRANE PROTEIN 144"/>
    <property type="match status" value="1"/>
</dbReference>
<organism evidence="8 9">
    <name type="scientific">Anaeramoeba flamelloides</name>
    <dbReference type="NCBI Taxonomy" id="1746091"/>
    <lineage>
        <taxon>Eukaryota</taxon>
        <taxon>Metamonada</taxon>
        <taxon>Anaeramoebidae</taxon>
        <taxon>Anaeramoeba</taxon>
    </lineage>
</organism>
<feature type="transmembrane region" description="Helical" evidence="7">
    <location>
        <begin position="64"/>
        <end position="83"/>
    </location>
</feature>
<dbReference type="InterPro" id="IPR010651">
    <property type="entry name" value="Sugar_transport"/>
</dbReference>
<feature type="transmembrane region" description="Helical" evidence="7">
    <location>
        <begin position="37"/>
        <end position="58"/>
    </location>
</feature>
<feature type="transmembrane region" description="Helical" evidence="7">
    <location>
        <begin position="95"/>
        <end position="112"/>
    </location>
</feature>
<accession>A0ABQ8XA63</accession>
<feature type="transmembrane region" description="Helical" evidence="7">
    <location>
        <begin position="6"/>
        <end position="25"/>
    </location>
</feature>
<keyword evidence="3 7" id="KW-0812">Transmembrane</keyword>
<dbReference type="Proteomes" id="UP001150062">
    <property type="component" value="Unassembled WGS sequence"/>
</dbReference>
<evidence type="ECO:0000313" key="8">
    <source>
        <dbReference type="EMBL" id="KAJ6229557.1"/>
    </source>
</evidence>
<feature type="transmembrane region" description="Helical" evidence="7">
    <location>
        <begin position="333"/>
        <end position="353"/>
    </location>
</feature>
<evidence type="ECO:0000256" key="1">
    <source>
        <dbReference type="ARBA" id="ARBA00004141"/>
    </source>
</evidence>
<keyword evidence="5 7" id="KW-0472">Membrane</keyword>
<comment type="caution">
    <text evidence="8">The sequence shown here is derived from an EMBL/GenBank/DDBJ whole genome shotgun (WGS) entry which is preliminary data.</text>
</comment>
<feature type="transmembrane region" description="Helical" evidence="7">
    <location>
        <begin position="258"/>
        <end position="275"/>
    </location>
</feature>
<dbReference type="InterPro" id="IPR012435">
    <property type="entry name" value="TMEM144"/>
</dbReference>
<keyword evidence="9" id="KW-1185">Reference proteome</keyword>
<feature type="transmembrane region" description="Helical" evidence="7">
    <location>
        <begin position="359"/>
        <end position="381"/>
    </location>
</feature>
<feature type="compositionally biased region" description="Low complexity" evidence="6">
    <location>
        <begin position="189"/>
        <end position="222"/>
    </location>
</feature>
<feature type="transmembrane region" description="Helical" evidence="7">
    <location>
        <begin position="390"/>
        <end position="410"/>
    </location>
</feature>
<feature type="region of interest" description="Disordered" evidence="6">
    <location>
        <begin position="145"/>
        <end position="251"/>
    </location>
</feature>
<gene>
    <name evidence="8" type="ORF">M0813_07787</name>
</gene>
<dbReference type="Pfam" id="PF07857">
    <property type="entry name" value="TMEM144"/>
    <property type="match status" value="2"/>
</dbReference>
<sequence>MEYPKWFGWVSVICAIILWGSYGIPVKISKTKDLHPFVFQLFFSFWIFVVNWIPVAWLNYQFTWYGVIGASLWSPCSFCSIFGMKTIGMGLSQPILSIAAILVSFLWGILYFKEKIASVPLAIIALLSIFLGIIGLSQLKMIKEGNKSPQQRHNKRKSKSKRLKKGEKSQDKEKKPLLDNDKAHKYSTNLNTKKQLIQNKQKIQSKSSSMSDSSLSLNSSSSEQPFTSDENSTKMDSETNTQSGIDREKPAPGMTKKVLLVGVTVAAVGGVFNGSNQAPLDSMPKSIGVIYVSSFGVGTLITTTGIFIILAIINFFQKEPWLTKESFQFKSALLPTFISAFMWSAANLFATYANLSLGISIGFSLTQLCCLVSSIYSIVLFKEFTGKRNLYFFSGSVIFLLIGAVLLGIYG</sequence>
<evidence type="ECO:0000256" key="3">
    <source>
        <dbReference type="ARBA" id="ARBA00022692"/>
    </source>
</evidence>
<feature type="compositionally biased region" description="Basic residues" evidence="6">
    <location>
        <begin position="150"/>
        <end position="165"/>
    </location>
</feature>
<dbReference type="EMBL" id="JAOAOG010000320">
    <property type="protein sequence ID" value="KAJ6229557.1"/>
    <property type="molecule type" value="Genomic_DNA"/>
</dbReference>
<name>A0ABQ8XA63_9EUKA</name>
<proteinExistence type="inferred from homology"/>
<comment type="similarity">
    <text evidence="2">Belongs to the TMEM144 family.</text>
</comment>
<evidence type="ECO:0000256" key="7">
    <source>
        <dbReference type="SAM" id="Phobius"/>
    </source>
</evidence>
<feature type="compositionally biased region" description="Basic and acidic residues" evidence="6">
    <location>
        <begin position="166"/>
        <end position="184"/>
    </location>
</feature>
<protein>
    <submittedName>
        <fullName evidence="8">Transmembrane protein</fullName>
    </submittedName>
</protein>
<evidence type="ECO:0000313" key="9">
    <source>
        <dbReference type="Proteomes" id="UP001150062"/>
    </source>
</evidence>
<reference evidence="8" key="1">
    <citation type="submission" date="2022-08" db="EMBL/GenBank/DDBJ databases">
        <title>Novel sulfate-reducing endosymbionts in the free-living metamonad Anaeramoeba.</title>
        <authorList>
            <person name="Jerlstrom-Hultqvist J."/>
            <person name="Cepicka I."/>
            <person name="Gallot-Lavallee L."/>
            <person name="Salas-Leiva D."/>
            <person name="Curtis B.A."/>
            <person name="Zahonova K."/>
            <person name="Pipaliya S."/>
            <person name="Dacks J."/>
            <person name="Roger A.J."/>
        </authorList>
    </citation>
    <scope>NUCLEOTIDE SEQUENCE</scope>
    <source>
        <strain evidence="8">Schooner1</strain>
    </source>
</reference>
<feature type="transmembrane region" description="Helical" evidence="7">
    <location>
        <begin position="118"/>
        <end position="137"/>
    </location>
</feature>